<keyword evidence="1" id="KW-0812">Transmembrane</keyword>
<organism evidence="2 3">
    <name type="scientific">Candidatus Daviesbacteria bacterium RIFOXYD1_FULL_41_10</name>
    <dbReference type="NCBI Taxonomy" id="1797801"/>
    <lineage>
        <taxon>Bacteria</taxon>
        <taxon>Candidatus Daviesiibacteriota</taxon>
    </lineage>
</organism>
<dbReference type="AlphaFoldDB" id="A0A1F5MZ39"/>
<evidence type="ECO:0000256" key="1">
    <source>
        <dbReference type="SAM" id="Phobius"/>
    </source>
</evidence>
<feature type="transmembrane region" description="Helical" evidence="1">
    <location>
        <begin position="61"/>
        <end position="80"/>
    </location>
</feature>
<evidence type="ECO:0000313" key="3">
    <source>
        <dbReference type="Proteomes" id="UP000177135"/>
    </source>
</evidence>
<dbReference type="EMBL" id="MFEC01000041">
    <property type="protein sequence ID" value="OGE70583.1"/>
    <property type="molecule type" value="Genomic_DNA"/>
</dbReference>
<comment type="caution">
    <text evidence="2">The sequence shown here is derived from an EMBL/GenBank/DDBJ whole genome shotgun (WGS) entry which is preliminary data.</text>
</comment>
<keyword evidence="1" id="KW-1133">Transmembrane helix</keyword>
<proteinExistence type="predicted"/>
<evidence type="ECO:0000313" key="2">
    <source>
        <dbReference type="EMBL" id="OGE70583.1"/>
    </source>
</evidence>
<sequence>MPKKTKKEKLLASYHKKIRLLEKKQTITPVISSPSPVPVVKQEIKNFPVNQYFFSDLKKSIILTTLIIGLEISLYFVKLIK</sequence>
<keyword evidence="1" id="KW-0472">Membrane</keyword>
<gene>
    <name evidence="2" type="ORF">A2617_03485</name>
</gene>
<reference evidence="2 3" key="1">
    <citation type="journal article" date="2016" name="Nat. Commun.">
        <title>Thousands of microbial genomes shed light on interconnected biogeochemical processes in an aquifer system.</title>
        <authorList>
            <person name="Anantharaman K."/>
            <person name="Brown C.T."/>
            <person name="Hug L.A."/>
            <person name="Sharon I."/>
            <person name="Castelle C.J."/>
            <person name="Probst A.J."/>
            <person name="Thomas B.C."/>
            <person name="Singh A."/>
            <person name="Wilkins M.J."/>
            <person name="Karaoz U."/>
            <person name="Brodie E.L."/>
            <person name="Williams K.H."/>
            <person name="Hubbard S.S."/>
            <person name="Banfield J.F."/>
        </authorList>
    </citation>
    <scope>NUCLEOTIDE SEQUENCE [LARGE SCALE GENOMIC DNA]</scope>
</reference>
<dbReference type="Proteomes" id="UP000177135">
    <property type="component" value="Unassembled WGS sequence"/>
</dbReference>
<name>A0A1F5MZ39_9BACT</name>
<accession>A0A1F5MZ39</accession>
<protein>
    <submittedName>
        <fullName evidence="2">Uncharacterized protein</fullName>
    </submittedName>
</protein>